<evidence type="ECO:0000313" key="11">
    <source>
        <dbReference type="EMBL" id="EDG5019428.1"/>
    </source>
</evidence>
<dbReference type="AlphaFoldDB" id="A0A0T7RZI2"/>
<feature type="signal peptide" evidence="1">
    <location>
        <begin position="1"/>
        <end position="22"/>
    </location>
</feature>
<evidence type="ECO:0000313" key="15">
    <source>
        <dbReference type="EMBL" id="EDG5290015.1"/>
    </source>
</evidence>
<evidence type="ECO:0000313" key="21">
    <source>
        <dbReference type="Proteomes" id="UP000042394"/>
    </source>
</evidence>
<dbReference type="EMBL" id="AAIJHK010000022">
    <property type="protein sequence ID" value="ECE8538397.1"/>
    <property type="molecule type" value="Genomic_DNA"/>
</dbReference>
<dbReference type="Proteomes" id="UP000042394">
    <property type="component" value="Unassembled WGS sequence"/>
</dbReference>
<evidence type="ECO:0000313" key="14">
    <source>
        <dbReference type="EMBL" id="EDG5282226.1"/>
    </source>
</evidence>
<reference evidence="6" key="4">
    <citation type="submission" date="2018-07" db="EMBL/GenBank/DDBJ databases">
        <authorList>
            <person name="Ashton P.M."/>
            <person name="Dallman T."/>
            <person name="Nair S."/>
            <person name="De Pinna E."/>
            <person name="Peters T."/>
            <person name="Grant K."/>
        </authorList>
    </citation>
    <scope>NUCLEOTIDE SEQUENCE</scope>
    <source>
        <strain evidence="10">136768</strain>
        <strain evidence="15">138330</strain>
        <strain evidence="16">143652</strain>
        <strain evidence="11">273631</strain>
        <strain evidence="13">330535</strain>
        <strain evidence="14">333944</strain>
        <strain evidence="12">337042</strain>
        <strain evidence="6">387147</strain>
        <strain evidence="8">470200</strain>
        <strain evidence="7">598023</strain>
        <strain evidence="9">692616</strain>
    </source>
</reference>
<evidence type="ECO:0000313" key="4">
    <source>
        <dbReference type="EMBL" id="CNV27211.1"/>
    </source>
</evidence>
<evidence type="ECO:0000313" key="9">
    <source>
        <dbReference type="EMBL" id="ECF1448462.1"/>
    </source>
</evidence>
<dbReference type="EMBL" id="AAMEML010000020">
    <property type="protein sequence ID" value="EDG5290015.1"/>
    <property type="molecule type" value="Genomic_DNA"/>
</dbReference>
<reference evidence="17" key="2">
    <citation type="journal article" date="2018" name="Genome Biol.">
        <title>SKESA: strategic k-mer extension for scrupulous assemblies.</title>
        <authorList>
            <person name="Souvorov A."/>
            <person name="Agarwala R."/>
            <person name="Lipman D.J."/>
        </authorList>
    </citation>
    <scope>NUCLEOTIDE SEQUENCE</scope>
    <source>
        <strain evidence="17">BCW_3301</strain>
        <strain evidence="18">M123</strain>
    </source>
</reference>
<proteinExistence type="predicted"/>
<feature type="domain" description="Capsule biosynthesis GfcC-like C-terminal" evidence="2">
    <location>
        <begin position="157"/>
        <end position="246"/>
    </location>
</feature>
<dbReference type="InterPro" id="IPR010425">
    <property type="entry name" value="Caps_synth_GfcC-like_C"/>
</dbReference>
<feature type="domain" description="Capsule biosynthesis GfcC-like N-terminal" evidence="3">
    <location>
        <begin position="22"/>
        <end position="145"/>
    </location>
</feature>
<dbReference type="EMBL" id="AAMEJY010000020">
    <property type="protein sequence ID" value="EDG5019428.1"/>
    <property type="molecule type" value="Genomic_DNA"/>
</dbReference>
<dbReference type="EMBL" id="DAAMEZ010000022">
    <property type="protein sequence ID" value="HAC6381833.1"/>
    <property type="molecule type" value="Genomic_DNA"/>
</dbReference>
<dbReference type="EMBL" id="CQPA01000080">
    <property type="protein sequence ID" value="CNV27211.1"/>
    <property type="molecule type" value="Genomic_DNA"/>
</dbReference>
<evidence type="ECO:0000313" key="20">
    <source>
        <dbReference type="Proteomes" id="UP000041314"/>
    </source>
</evidence>
<dbReference type="Gene3D" id="3.10.560.10">
    <property type="entry name" value="Outer membrane lipoprotein wza domain like"/>
    <property type="match status" value="1"/>
</dbReference>
<evidence type="ECO:0000313" key="18">
    <source>
        <dbReference type="EMBL" id="HAC6683034.1"/>
    </source>
</evidence>
<dbReference type="Proteomes" id="UP000839929">
    <property type="component" value="Unassembled WGS sequence"/>
</dbReference>
<dbReference type="EMBL" id="AAMEKY010000022">
    <property type="protein sequence ID" value="EDG5128334.1"/>
    <property type="molecule type" value="Genomic_DNA"/>
</dbReference>
<organism evidence="19 22">
    <name type="scientific">Salmonella enterica subsp. enterica serovar Bovismorbificans</name>
    <dbReference type="NCBI Taxonomy" id="58097"/>
    <lineage>
        <taxon>Bacteria</taxon>
        <taxon>Pseudomonadati</taxon>
        <taxon>Pseudomonadota</taxon>
        <taxon>Gammaproteobacteria</taxon>
        <taxon>Enterobacterales</taxon>
        <taxon>Enterobacteriaceae</taxon>
        <taxon>Salmonella</taxon>
    </lineage>
</organism>
<dbReference type="Proteomes" id="UP000254190">
    <property type="component" value="Unassembled WGS sequence"/>
</dbReference>
<evidence type="ECO:0000313" key="12">
    <source>
        <dbReference type="EMBL" id="EDG5128334.1"/>
    </source>
</evidence>
<dbReference type="EMBL" id="UGVQ01000002">
    <property type="protein sequence ID" value="SUE49274.1"/>
    <property type="molecule type" value="Genomic_DNA"/>
</dbReference>
<feature type="chain" id="PRO_5015045001" evidence="1">
    <location>
        <begin position="23"/>
        <end position="247"/>
    </location>
</feature>
<dbReference type="Gene3D" id="3.10.20.700">
    <property type="match status" value="2"/>
</dbReference>
<evidence type="ECO:0000313" key="5">
    <source>
        <dbReference type="EMBL" id="CNV27811.1"/>
    </source>
</evidence>
<dbReference type="EMBL" id="AAIKGE010000020">
    <property type="protein sequence ID" value="ECF1448462.1"/>
    <property type="molecule type" value="Genomic_DNA"/>
</dbReference>
<evidence type="ECO:0000313" key="13">
    <source>
        <dbReference type="EMBL" id="EDG5268774.1"/>
    </source>
</evidence>
<evidence type="ECO:0000259" key="2">
    <source>
        <dbReference type="Pfam" id="PF06251"/>
    </source>
</evidence>
<evidence type="ECO:0000313" key="19">
    <source>
        <dbReference type="EMBL" id="SUE49274.1"/>
    </source>
</evidence>
<accession>A0A0T7RZI2</accession>
<keyword evidence="19" id="KW-0449">Lipoprotein</keyword>
<dbReference type="InterPro" id="IPR046459">
    <property type="entry name" value="Caps_syn_GfcC_N"/>
</dbReference>
<evidence type="ECO:0000259" key="3">
    <source>
        <dbReference type="Pfam" id="PF20616"/>
    </source>
</evidence>
<dbReference type="EMBL" id="AAMEJW010000024">
    <property type="protein sequence ID" value="EDG4996518.1"/>
    <property type="molecule type" value="Genomic_DNA"/>
</dbReference>
<gene>
    <name evidence="19" type="primary">SBOV43041</name>
    <name evidence="11" type="ORF">B7N00_21045</name>
    <name evidence="10" type="ORF">B7N01_19095</name>
    <name evidence="12" type="ORF">B7N35_20185</name>
    <name evidence="16" type="ORF">B7N72_20775</name>
    <name evidence="14" type="ORF">B7N78_20955</name>
    <name evidence="15" type="ORF">B7N80_16700</name>
    <name evidence="13" type="ORF">B7N84_20835</name>
    <name evidence="6" type="ORF">DRU31_20065</name>
    <name evidence="9" type="ORF">E0916_21265</name>
    <name evidence="7" type="ORF">EJV93_21275</name>
    <name evidence="4" type="ORF">ERS008198_04863</name>
    <name evidence="5" type="ORF">ERS008207_04822</name>
    <name evidence="8" type="ORF">EWC73_19675</name>
    <name evidence="17" type="ORF">G0B02_22530</name>
    <name evidence="18" type="ORF">G0D18_20770</name>
    <name evidence="19" type="ORF">NCTC5754_04272</name>
</gene>
<evidence type="ECO:0000313" key="6">
    <source>
        <dbReference type="EMBL" id="EBS2454571.1"/>
    </source>
</evidence>
<dbReference type="EMBL" id="AAHTVM010000017">
    <property type="protein sequence ID" value="ECA2723707.1"/>
    <property type="molecule type" value="Genomic_DNA"/>
</dbReference>
<evidence type="ECO:0000313" key="17">
    <source>
        <dbReference type="EMBL" id="HAC6381833.1"/>
    </source>
</evidence>
<dbReference type="RefSeq" id="WP_021001018.1">
    <property type="nucleotide sequence ID" value="NZ_CBDGIL010000008.1"/>
</dbReference>
<dbReference type="Pfam" id="PF20616">
    <property type="entry name" value="Caps_syn_GfcC_N"/>
    <property type="match status" value="1"/>
</dbReference>
<dbReference type="EMBL" id="AAMEMH010000020">
    <property type="protein sequence ID" value="EDG5282226.1"/>
    <property type="molecule type" value="Genomic_DNA"/>
</dbReference>
<dbReference type="EMBL" id="DAAMHM010000022">
    <property type="protein sequence ID" value="HAC6683034.1"/>
    <property type="molecule type" value="Genomic_DNA"/>
</dbReference>
<protein>
    <submittedName>
        <fullName evidence="4">Capsule biosynthesis</fullName>
    </submittedName>
    <submittedName>
        <fullName evidence="19">Putative lipoprotein</fullName>
    </submittedName>
</protein>
<keyword evidence="1" id="KW-0732">Signal</keyword>
<reference evidence="18" key="5">
    <citation type="submission" date="2018-07" db="EMBL/GenBank/DDBJ databases">
        <authorList>
            <consortium name="NCBI Pathogen Detection Project"/>
        </authorList>
    </citation>
    <scope>NUCLEOTIDE SEQUENCE</scope>
    <source>
        <strain evidence="17">BCW_3301</strain>
        <strain evidence="18">M123</strain>
    </source>
</reference>
<dbReference type="EMBL" id="AAMEMP010000035">
    <property type="protein sequence ID" value="EDG5372528.1"/>
    <property type="molecule type" value="Genomic_DNA"/>
</dbReference>
<evidence type="ECO:0000313" key="10">
    <source>
        <dbReference type="EMBL" id="EDG4996518.1"/>
    </source>
</evidence>
<sequence length="247" mass="27004">MMKRTISALALALAFVASSAFASGTVTVFTQGNSEPKTLTDAERLLDLVGQPRLATSWWPAAVIGEEQATVTARQQQQELLGRLAVLSAEEDGDAAAAINTLRRQIQAVKVTGRQFVNLDPDVVRVSERGNPPLQGHYMLWVGPQPTQVTLFGLISQPGSQPFVPGRDVASYLEDQRLLSGADRSYAWVVYPDGRSQKAPVAYWNKRHIEPMPGSIIFVGFADSLWRGTPEAINADILHTLTQRIPE</sequence>
<dbReference type="EMBL" id="CQPD01000087">
    <property type="protein sequence ID" value="CNV27811.1"/>
    <property type="molecule type" value="Genomic_DNA"/>
</dbReference>
<evidence type="ECO:0000313" key="16">
    <source>
        <dbReference type="EMBL" id="EDG5372528.1"/>
    </source>
</evidence>
<evidence type="ECO:0000313" key="8">
    <source>
        <dbReference type="EMBL" id="ECE8538397.1"/>
    </source>
</evidence>
<dbReference type="Proteomes" id="UP000041314">
    <property type="component" value="Unassembled WGS sequence"/>
</dbReference>
<evidence type="ECO:0000313" key="7">
    <source>
        <dbReference type="EMBL" id="ECA2723707.1"/>
    </source>
</evidence>
<reference evidence="19 22" key="3">
    <citation type="submission" date="2018-06" db="EMBL/GenBank/DDBJ databases">
        <authorList>
            <consortium name="Pathogen Informatics"/>
            <person name="Doyle S."/>
        </authorList>
    </citation>
    <scope>NUCLEOTIDE SEQUENCE [LARGE SCALE GENOMIC DNA]</scope>
    <source>
        <strain evidence="19 22">NCTC5754</strain>
    </source>
</reference>
<dbReference type="EMBL" id="AAMEMC010000017">
    <property type="protein sequence ID" value="EDG5268774.1"/>
    <property type="molecule type" value="Genomic_DNA"/>
</dbReference>
<dbReference type="EMBL" id="AAGUWJ010000020">
    <property type="protein sequence ID" value="EBS2454571.1"/>
    <property type="molecule type" value="Genomic_DNA"/>
</dbReference>
<name>A0A0T7RZI2_SALET</name>
<evidence type="ECO:0000313" key="22">
    <source>
        <dbReference type="Proteomes" id="UP000254190"/>
    </source>
</evidence>
<reference evidence="20 21" key="1">
    <citation type="submission" date="2015-03" db="EMBL/GenBank/DDBJ databases">
        <authorList>
            <consortium name="Pathogen Informatics"/>
        </authorList>
    </citation>
    <scope>NUCLEOTIDE SEQUENCE [LARGE SCALE GENOMIC DNA]</scope>
    <source>
        <strain evidence="4 20">A1104</strain>
        <strain evidence="5 21">D4891</strain>
    </source>
</reference>
<dbReference type="Pfam" id="PF06251">
    <property type="entry name" value="Caps_syn_GfcC_C"/>
    <property type="match status" value="1"/>
</dbReference>
<evidence type="ECO:0000256" key="1">
    <source>
        <dbReference type="SAM" id="SignalP"/>
    </source>
</evidence>